<gene>
    <name evidence="4" type="ORF">LSINAPIS_LOCUS12462</name>
</gene>
<keyword evidence="1" id="KW-1015">Disulfide bond</keyword>
<evidence type="ECO:0000256" key="2">
    <source>
        <dbReference type="ARBA" id="ARBA00023180"/>
    </source>
</evidence>
<proteinExistence type="predicted"/>
<evidence type="ECO:0000313" key="4">
    <source>
        <dbReference type="EMBL" id="VVD02194.1"/>
    </source>
</evidence>
<organism evidence="4 5">
    <name type="scientific">Leptidea sinapis</name>
    <dbReference type="NCBI Taxonomy" id="189913"/>
    <lineage>
        <taxon>Eukaryota</taxon>
        <taxon>Metazoa</taxon>
        <taxon>Ecdysozoa</taxon>
        <taxon>Arthropoda</taxon>
        <taxon>Hexapoda</taxon>
        <taxon>Insecta</taxon>
        <taxon>Pterygota</taxon>
        <taxon>Neoptera</taxon>
        <taxon>Endopterygota</taxon>
        <taxon>Lepidoptera</taxon>
        <taxon>Glossata</taxon>
        <taxon>Ditrysia</taxon>
        <taxon>Papilionoidea</taxon>
        <taxon>Pieridae</taxon>
        <taxon>Dismorphiinae</taxon>
        <taxon>Leptidea</taxon>
    </lineage>
</organism>
<dbReference type="AlphaFoldDB" id="A0A5E4QX01"/>
<name>A0A5E4QX01_9NEOP</name>
<reference evidence="4 5" key="1">
    <citation type="submission" date="2017-07" db="EMBL/GenBank/DDBJ databases">
        <authorList>
            <person name="Talla V."/>
            <person name="Backstrom N."/>
        </authorList>
    </citation>
    <scope>NUCLEOTIDE SEQUENCE [LARGE SCALE GENOMIC DNA]</scope>
</reference>
<keyword evidence="2" id="KW-0325">Glycoprotein</keyword>
<dbReference type="Gene3D" id="1.10.225.10">
    <property type="entry name" value="Saposin-like"/>
    <property type="match status" value="1"/>
</dbReference>
<dbReference type="InterPro" id="IPR051428">
    <property type="entry name" value="Sphingo_Act-Surfact_Prot"/>
</dbReference>
<dbReference type="PROSITE" id="PS50015">
    <property type="entry name" value="SAP_B"/>
    <property type="match status" value="1"/>
</dbReference>
<dbReference type="PANTHER" id="PTHR11480:SF3">
    <property type="entry name" value="BCDNA.GH08312"/>
    <property type="match status" value="1"/>
</dbReference>
<dbReference type="InterPro" id="IPR008139">
    <property type="entry name" value="SaposinB_dom"/>
</dbReference>
<dbReference type="SUPFAM" id="SSF47862">
    <property type="entry name" value="Saposin"/>
    <property type="match status" value="1"/>
</dbReference>
<feature type="domain" description="Saposin B-type" evidence="3">
    <location>
        <begin position="53"/>
        <end position="117"/>
    </location>
</feature>
<protein>
    <recommendedName>
        <fullName evidence="3">Saposin B-type domain-containing protein</fullName>
    </recommendedName>
</protein>
<accession>A0A5E4QX01</accession>
<dbReference type="InterPro" id="IPR011001">
    <property type="entry name" value="Saposin-like"/>
</dbReference>
<dbReference type="Proteomes" id="UP000324832">
    <property type="component" value="Unassembled WGS sequence"/>
</dbReference>
<dbReference type="InterPro" id="IPR008138">
    <property type="entry name" value="SapB_2"/>
</dbReference>
<evidence type="ECO:0000313" key="5">
    <source>
        <dbReference type="Proteomes" id="UP000324832"/>
    </source>
</evidence>
<dbReference type="SMART" id="SM00741">
    <property type="entry name" value="SapB"/>
    <property type="match status" value="1"/>
</dbReference>
<evidence type="ECO:0000259" key="3">
    <source>
        <dbReference type="PROSITE" id="PS50015"/>
    </source>
</evidence>
<dbReference type="PANTHER" id="PTHR11480">
    <property type="entry name" value="SAPOSIN-RELATED"/>
    <property type="match status" value="1"/>
</dbReference>
<dbReference type="Pfam" id="PF03489">
    <property type="entry name" value="SapB_2"/>
    <property type="match status" value="1"/>
</dbReference>
<dbReference type="EMBL" id="FZQP02005888">
    <property type="protein sequence ID" value="VVD02194.1"/>
    <property type="molecule type" value="Genomic_DNA"/>
</dbReference>
<keyword evidence="5" id="KW-1185">Reference proteome</keyword>
<evidence type="ECO:0000256" key="1">
    <source>
        <dbReference type="ARBA" id="ARBA00023157"/>
    </source>
</evidence>
<sequence>MLIADLNAQEICVYLKLCQDNVNKTNPLNLKPIDKYHEKPALRGDRNNIRRPMLPAHMLDEEIKKIVHGVCKRMPKSVRSECDQFVEKYSDLVISLLAQELNPDEVCQELKLCKSVNFNAVKGNVDSFCGQLQLLIKTTEALIG</sequence>